<organism evidence="2 3">
    <name type="scientific">African swine fever virus</name>
    <name type="common">ASFV</name>
    <dbReference type="NCBI Taxonomy" id="10497"/>
    <lineage>
        <taxon>Viruses</taxon>
        <taxon>Varidnaviria</taxon>
        <taxon>Bamfordvirae</taxon>
        <taxon>Nucleocytoviricota</taxon>
        <taxon>Pokkesviricetes</taxon>
        <taxon>Asfuvirales</taxon>
        <taxon>Asfarviridae</taxon>
        <taxon>Asfivirus</taxon>
        <taxon>Asfivirus haemorrhagiae</taxon>
    </lineage>
</organism>
<gene>
    <name evidence="2" type="ORF">F334L</name>
</gene>
<feature type="transmembrane region" description="Helical" evidence="1">
    <location>
        <begin position="90"/>
        <end position="111"/>
    </location>
</feature>
<organismHost>
    <name type="scientific">Phacochoerus aethiopicus</name>
    <name type="common">Warthog</name>
    <dbReference type="NCBI Taxonomy" id="85517"/>
</organismHost>
<feature type="transmembrane region" description="Helical" evidence="1">
    <location>
        <begin position="223"/>
        <end position="245"/>
    </location>
</feature>
<organismHost>
    <name type="scientific">Ornithodoros</name>
    <name type="common">relapsing fever ticks</name>
    <dbReference type="NCBI Taxonomy" id="6937"/>
</organismHost>
<reference evidence="2 3" key="1">
    <citation type="submission" date="2019-08" db="EMBL/GenBank/DDBJ databases">
        <authorList>
            <person name="Ndlovu S.S."/>
        </authorList>
    </citation>
    <scope>NUCLEOTIDE SEQUENCE [LARGE SCALE GENOMIC DNA]</scope>
    <source>
        <strain evidence="2">SPEC_57</strain>
    </source>
</reference>
<organismHost>
    <name type="scientific">Sus scrofa</name>
    <name type="common">Pig</name>
    <dbReference type="NCBI Taxonomy" id="9823"/>
</organismHost>
<feature type="transmembrane region" description="Helical" evidence="1">
    <location>
        <begin position="50"/>
        <end position="70"/>
    </location>
</feature>
<dbReference type="Proteomes" id="UP000423628">
    <property type="component" value="Segment"/>
</dbReference>
<proteinExistence type="predicted"/>
<feature type="transmembrane region" description="Helical" evidence="1">
    <location>
        <begin position="123"/>
        <end position="141"/>
    </location>
</feature>
<dbReference type="EMBL" id="MN394630">
    <property type="protein sequence ID" value="QRW43585.1"/>
    <property type="molecule type" value="Genomic_DNA"/>
</dbReference>
<evidence type="ECO:0000313" key="2">
    <source>
        <dbReference type="EMBL" id="QRW43585.1"/>
    </source>
</evidence>
<organismHost>
    <name type="scientific">Ornithodoros moubata</name>
    <name type="common">Soft tick</name>
    <name type="synonym">Argasid tick</name>
    <dbReference type="NCBI Taxonomy" id="6938"/>
</organismHost>
<feature type="transmembrane region" description="Helical" evidence="1">
    <location>
        <begin position="321"/>
        <end position="341"/>
    </location>
</feature>
<keyword evidence="1" id="KW-0812">Transmembrane</keyword>
<feature type="transmembrane region" description="Helical" evidence="1">
    <location>
        <begin position="15"/>
        <end position="38"/>
    </location>
</feature>
<name>A0A894KR72_ASF</name>
<evidence type="ECO:0000313" key="3">
    <source>
        <dbReference type="Proteomes" id="UP000423628"/>
    </source>
</evidence>
<sequence length="351" mass="41628">MKIIVVYKEFAGKRIILITVLLLRTSYLEKVGFFYFITKEFTHLRKRVSHLIYAFALHHAAQIICTVPYILQYHFFCKTGNSSSCLVKGIPIVLIHQLHSLLQNFVYVLFLRNVIHVFCDTKTCKATVHALIACNILIIPYKSRHIVLFLTKLDRHKVVLQYNALHGGEAHKSLAQTVLGGVHPLPHPLCHFFYVTMFFNAAADALLFLFIRDQRFYLYCVRFAMYALLGSLHCIQVYHFLYFIFAHTIGYKVFDINFVGNNKEGYNLFIQFALWLWHGLPIINVLTHVHLLRRPRQTFYFFVPVPTFWVLYTKNTATVGIFNYYFLHICNIYYYLQIYWLPWRRFVSRRW</sequence>
<evidence type="ECO:0000256" key="1">
    <source>
        <dbReference type="SAM" id="Phobius"/>
    </source>
</evidence>
<feature type="transmembrane region" description="Helical" evidence="1">
    <location>
        <begin position="265"/>
        <end position="286"/>
    </location>
</feature>
<protein>
    <submittedName>
        <fullName evidence="2">PF334L</fullName>
    </submittedName>
</protein>
<feature type="transmembrane region" description="Helical" evidence="1">
    <location>
        <begin position="192"/>
        <end position="211"/>
    </location>
</feature>
<feature type="transmembrane region" description="Helical" evidence="1">
    <location>
        <begin position="298"/>
        <end position="315"/>
    </location>
</feature>
<organismHost>
    <name type="scientific">Potamochoerus larvatus</name>
    <name type="common">Bushpig</name>
    <dbReference type="NCBI Taxonomy" id="273792"/>
</organismHost>
<accession>A0A894KR72</accession>
<keyword evidence="1" id="KW-1133">Transmembrane helix</keyword>
<organismHost>
    <name type="scientific">Phacochoerus africanus</name>
    <name type="common">Warthog</name>
    <dbReference type="NCBI Taxonomy" id="41426"/>
</organismHost>
<keyword evidence="1" id="KW-0472">Membrane</keyword>